<dbReference type="GO" id="GO:0003964">
    <property type="term" value="F:RNA-directed DNA polymerase activity"/>
    <property type="evidence" value="ECO:0007669"/>
    <property type="project" value="UniProtKB-KW"/>
</dbReference>
<organism evidence="1 2">
    <name type="scientific">Caerostris extrusa</name>
    <name type="common">Bark spider</name>
    <name type="synonym">Caerostris bankana</name>
    <dbReference type="NCBI Taxonomy" id="172846"/>
    <lineage>
        <taxon>Eukaryota</taxon>
        <taxon>Metazoa</taxon>
        <taxon>Ecdysozoa</taxon>
        <taxon>Arthropoda</taxon>
        <taxon>Chelicerata</taxon>
        <taxon>Arachnida</taxon>
        <taxon>Araneae</taxon>
        <taxon>Araneomorphae</taxon>
        <taxon>Entelegynae</taxon>
        <taxon>Araneoidea</taxon>
        <taxon>Araneidae</taxon>
        <taxon>Caerostris</taxon>
    </lineage>
</organism>
<dbReference type="EMBL" id="BPLR01019701">
    <property type="protein sequence ID" value="GIX70875.1"/>
    <property type="molecule type" value="Genomic_DNA"/>
</dbReference>
<keyword evidence="2" id="KW-1185">Reference proteome</keyword>
<keyword evidence="1" id="KW-0548">Nucleotidyltransferase</keyword>
<sequence>MELILSACLVSAQSRHDSHWIKSAPFAPQALPELTFRRFTLDTEISKNINRLCEKGRKRLQLLKYISGRDWGADAGTLKITYIALIRLILEYGYQIYQVAASTNLKTRENTI</sequence>
<protein>
    <submittedName>
        <fullName evidence="1">RNA-directed DNA polymerase from mobile element jockey</fullName>
    </submittedName>
</protein>
<reference evidence="1 2" key="1">
    <citation type="submission" date="2021-06" db="EMBL/GenBank/DDBJ databases">
        <title>Caerostris extrusa draft genome.</title>
        <authorList>
            <person name="Kono N."/>
            <person name="Arakawa K."/>
        </authorList>
    </citation>
    <scope>NUCLEOTIDE SEQUENCE [LARGE SCALE GENOMIC DNA]</scope>
</reference>
<evidence type="ECO:0000313" key="2">
    <source>
        <dbReference type="Proteomes" id="UP001054945"/>
    </source>
</evidence>
<dbReference type="AlphaFoldDB" id="A0AAV4MGA6"/>
<dbReference type="Proteomes" id="UP001054945">
    <property type="component" value="Unassembled WGS sequence"/>
</dbReference>
<proteinExistence type="predicted"/>
<gene>
    <name evidence="1" type="primary">jockeypol_57</name>
    <name evidence="1" type="ORF">CEXT_297331</name>
</gene>
<accession>A0AAV4MGA6</accession>
<keyword evidence="1" id="KW-0808">Transferase</keyword>
<keyword evidence="1" id="KW-0695">RNA-directed DNA polymerase</keyword>
<comment type="caution">
    <text evidence="1">The sequence shown here is derived from an EMBL/GenBank/DDBJ whole genome shotgun (WGS) entry which is preliminary data.</text>
</comment>
<evidence type="ECO:0000313" key="1">
    <source>
        <dbReference type="EMBL" id="GIX70875.1"/>
    </source>
</evidence>
<name>A0AAV4MGA6_CAEEX</name>